<gene>
    <name evidence="1" type="ORF">JCM19237_3748</name>
</gene>
<organism evidence="1 2">
    <name type="scientific">Photobacterium aphoticum</name>
    <dbReference type="NCBI Taxonomy" id="754436"/>
    <lineage>
        <taxon>Bacteria</taxon>
        <taxon>Pseudomonadati</taxon>
        <taxon>Pseudomonadota</taxon>
        <taxon>Gammaproteobacteria</taxon>
        <taxon>Vibrionales</taxon>
        <taxon>Vibrionaceae</taxon>
        <taxon>Photobacterium</taxon>
    </lineage>
</organism>
<dbReference type="EMBL" id="BBMN01000025">
    <property type="protein sequence ID" value="GAL08386.1"/>
    <property type="molecule type" value="Genomic_DNA"/>
</dbReference>
<dbReference type="InterPro" id="IPR027417">
    <property type="entry name" value="P-loop_NTPase"/>
</dbReference>
<evidence type="ECO:0000313" key="1">
    <source>
        <dbReference type="EMBL" id="GAL08386.1"/>
    </source>
</evidence>
<name>A0A090QZS6_9GAMM</name>
<protein>
    <submittedName>
        <fullName evidence="1">Uncharacterized protein</fullName>
    </submittedName>
</protein>
<dbReference type="AlphaFoldDB" id="A0A090QZS6"/>
<dbReference type="Gene3D" id="3.40.50.300">
    <property type="entry name" value="P-loop containing nucleotide triphosphate hydrolases"/>
    <property type="match status" value="1"/>
</dbReference>
<evidence type="ECO:0000313" key="2">
    <source>
        <dbReference type="Proteomes" id="UP000029227"/>
    </source>
</evidence>
<accession>A0A090QZS6</accession>
<comment type="caution">
    <text evidence="1">The sequence shown here is derived from an EMBL/GenBank/DDBJ whole genome shotgun (WGS) entry which is preliminary data.</text>
</comment>
<dbReference type="Proteomes" id="UP000029227">
    <property type="component" value="Unassembled WGS sequence"/>
</dbReference>
<proteinExistence type="predicted"/>
<reference evidence="1 2" key="1">
    <citation type="journal article" date="2014" name="Genome Announc.">
        <title>Draft Genome Sequences of Two Vibrionaceae Species, Vibrio ponticus C121 and Photobacterium aphoticum C119, Isolated as Coral Reef Microbiota.</title>
        <authorList>
            <person name="Al-saari N."/>
            <person name="Meirelles P.M."/>
            <person name="Mino S."/>
            <person name="Suda W."/>
            <person name="Oshima K."/>
            <person name="Hattori M."/>
            <person name="Ohkuma M."/>
            <person name="Thompson F.L."/>
            <person name="Gomez-Gil B."/>
            <person name="Sawabe T."/>
            <person name="Sawabe T."/>
        </authorList>
    </citation>
    <scope>NUCLEOTIDE SEQUENCE [LARGE SCALE GENOMIC DNA]</scope>
    <source>
        <strain evidence="1 2">JCM 19237</strain>
    </source>
</reference>
<sequence>MLDKDSVLSSLADQSFGLFAEVHERAAKELEKKVSNPTDSFAYSNEFTGNSAQRLSGILGEGRKLLEQLHKEPTIHRVLVEDEDEKLHEIYFVRLGTYGVQPTKTLVSKKHPWGKLASLEPGDGEELNFNGRFQELIVVETASFVPVKTDDGWDAINVRLDHEEIGAISATSLKSVLKASGFEQDALDELEAILAGEAIEISAEAGFAYQVRTAMGLRDQPILDKFQDKIYRQPLDSQLIILGPPGTGKTTTLIHRLGLKRDNEHLSEVEKKLAQEDYSKIPHAQSWVMFTPTDLLKHYVKEAFAKEGISALMIKSEHGKVLVVTFHATTSVCSSLQLAMESSS</sequence>
<dbReference type="SUPFAM" id="SSF52540">
    <property type="entry name" value="P-loop containing nucleoside triphosphate hydrolases"/>
    <property type="match status" value="1"/>
</dbReference>
<dbReference type="eggNOG" id="COG3973">
    <property type="taxonomic scope" value="Bacteria"/>
</dbReference>
<dbReference type="STRING" id="754436.JCM19237_3748"/>